<reference evidence="1" key="1">
    <citation type="journal article" date="2020" name="Nature">
        <title>Giant virus diversity and host interactions through global metagenomics.</title>
        <authorList>
            <person name="Schulz F."/>
            <person name="Roux S."/>
            <person name="Paez-Espino D."/>
            <person name="Jungbluth S."/>
            <person name="Walsh D.A."/>
            <person name="Denef V.J."/>
            <person name="McMahon K.D."/>
            <person name="Konstantinidis K.T."/>
            <person name="Eloe-Fadrosh E.A."/>
            <person name="Kyrpides N.C."/>
            <person name="Woyke T."/>
        </authorList>
    </citation>
    <scope>NUCLEOTIDE SEQUENCE</scope>
    <source>
        <strain evidence="1">GVMAG-M-3300023184-68</strain>
    </source>
</reference>
<evidence type="ECO:0000313" key="1">
    <source>
        <dbReference type="EMBL" id="QHT90326.1"/>
    </source>
</evidence>
<accession>A0A6C0ID25</accession>
<proteinExistence type="predicted"/>
<name>A0A6C0ID25_9ZZZZ</name>
<protein>
    <submittedName>
        <fullName evidence="1">Uncharacterized protein</fullName>
    </submittedName>
</protein>
<dbReference type="AlphaFoldDB" id="A0A6C0ID25"/>
<sequence length="217" mass="24718">MQKTIPHTEMKSPKPMIWQGFSFPFRKNSPKCPSMNSSPAIDTASIASSISHDDINYDEFDMKSDIQSIIINEDIQILESVQTKDTKTFVPNIQYGKVLEIISGTEFLVAARIYNGYTKVLAPILYNFRIRLRNVPFFGIYEECAKNELSSLILNKIVLIKRGVFTADGFIESDVYSVNISYLHKNLQRTLPNSNECLCINDTMNKYSAIIVSKHKM</sequence>
<organism evidence="1">
    <name type="scientific">viral metagenome</name>
    <dbReference type="NCBI Taxonomy" id="1070528"/>
    <lineage>
        <taxon>unclassified sequences</taxon>
        <taxon>metagenomes</taxon>
        <taxon>organismal metagenomes</taxon>
    </lineage>
</organism>
<dbReference type="EMBL" id="MN740153">
    <property type="protein sequence ID" value="QHT90326.1"/>
    <property type="molecule type" value="Genomic_DNA"/>
</dbReference>